<feature type="transmembrane region" description="Helical" evidence="1">
    <location>
        <begin position="98"/>
        <end position="115"/>
    </location>
</feature>
<keyword evidence="1" id="KW-1133">Transmembrane helix</keyword>
<name>A0A382T4N9_9ZZZZ</name>
<evidence type="ECO:0000256" key="1">
    <source>
        <dbReference type="SAM" id="Phobius"/>
    </source>
</evidence>
<keyword evidence="1" id="KW-0812">Transmembrane</keyword>
<protein>
    <recommendedName>
        <fullName evidence="3">DUF2892 domain-containing protein</fullName>
    </recommendedName>
</protein>
<reference evidence="2" key="1">
    <citation type="submission" date="2018-05" db="EMBL/GenBank/DDBJ databases">
        <authorList>
            <person name="Lanie J.A."/>
            <person name="Ng W.-L."/>
            <person name="Kazmierczak K.M."/>
            <person name="Andrzejewski T.M."/>
            <person name="Davidsen T.M."/>
            <person name="Wayne K.J."/>
            <person name="Tettelin H."/>
            <person name="Glass J.I."/>
            <person name="Rusch D."/>
            <person name="Podicherti R."/>
            <person name="Tsui H.-C.T."/>
            <person name="Winkler M.E."/>
        </authorList>
    </citation>
    <scope>NUCLEOTIDE SEQUENCE</scope>
</reference>
<dbReference type="EMBL" id="UINC01133658">
    <property type="protein sequence ID" value="SVD16725.1"/>
    <property type="molecule type" value="Genomic_DNA"/>
</dbReference>
<evidence type="ECO:0008006" key="3">
    <source>
        <dbReference type="Google" id="ProtNLM"/>
    </source>
</evidence>
<evidence type="ECO:0000313" key="2">
    <source>
        <dbReference type="EMBL" id="SVD16725.1"/>
    </source>
</evidence>
<dbReference type="AlphaFoldDB" id="A0A382T4N9"/>
<gene>
    <name evidence="2" type="ORF">METZ01_LOCUS369579</name>
</gene>
<feature type="transmembrane region" description="Helical" evidence="1">
    <location>
        <begin position="16"/>
        <end position="35"/>
    </location>
</feature>
<proteinExistence type="predicted"/>
<organism evidence="2">
    <name type="scientific">marine metagenome</name>
    <dbReference type="NCBI Taxonomy" id="408172"/>
    <lineage>
        <taxon>unclassified sequences</taxon>
        <taxon>metagenomes</taxon>
        <taxon>ecological metagenomes</taxon>
    </lineage>
</organism>
<sequence length="116" mass="13343">MNSCPNIAQKEVRKRLMIGYVSLFATIITIIYTVFFDQNHLRFLVFFPAIVATVTFFEALDRTCIVYAYLGIKNMGDKHQREREADSLKVQRFQSFKIVIKAIVATSLITGIVYLV</sequence>
<accession>A0A382T4N9</accession>
<keyword evidence="1" id="KW-0472">Membrane</keyword>